<evidence type="ECO:0000313" key="1">
    <source>
        <dbReference type="EMBL" id="CAG2242960.1"/>
    </source>
</evidence>
<proteinExistence type="predicted"/>
<dbReference type="OrthoDB" id="10412565at2759"/>
<reference evidence="1" key="1">
    <citation type="submission" date="2021-03" db="EMBL/GenBank/DDBJ databases">
        <authorList>
            <person name="Bekaert M."/>
        </authorList>
    </citation>
    <scope>NUCLEOTIDE SEQUENCE</scope>
</reference>
<dbReference type="CDD" id="cd00882">
    <property type="entry name" value="Ras_like_GTPase"/>
    <property type="match status" value="1"/>
</dbReference>
<organism evidence="1 2">
    <name type="scientific">Mytilus edulis</name>
    <name type="common">Blue mussel</name>
    <dbReference type="NCBI Taxonomy" id="6550"/>
    <lineage>
        <taxon>Eukaryota</taxon>
        <taxon>Metazoa</taxon>
        <taxon>Spiralia</taxon>
        <taxon>Lophotrochozoa</taxon>
        <taxon>Mollusca</taxon>
        <taxon>Bivalvia</taxon>
        <taxon>Autobranchia</taxon>
        <taxon>Pteriomorphia</taxon>
        <taxon>Mytilida</taxon>
        <taxon>Mytiloidea</taxon>
        <taxon>Mytilidae</taxon>
        <taxon>Mytilinae</taxon>
        <taxon>Mytilus</taxon>
    </lineage>
</organism>
<accession>A0A8S3UKL0</accession>
<dbReference type="InterPro" id="IPR027417">
    <property type="entry name" value="P-loop_NTPase"/>
</dbReference>
<comment type="caution">
    <text evidence="1">The sequence shown here is derived from an EMBL/GenBank/DDBJ whole genome shotgun (WGS) entry which is preliminary data.</text>
</comment>
<dbReference type="EMBL" id="CAJPWZ010002689">
    <property type="protein sequence ID" value="CAG2242960.1"/>
    <property type="molecule type" value="Genomic_DNA"/>
</dbReference>
<name>A0A8S3UKL0_MYTED</name>
<dbReference type="Gene3D" id="3.40.50.300">
    <property type="entry name" value="P-loop containing nucleotide triphosphate hydrolases"/>
    <property type="match status" value="1"/>
</dbReference>
<evidence type="ECO:0000313" key="2">
    <source>
        <dbReference type="Proteomes" id="UP000683360"/>
    </source>
</evidence>
<dbReference type="AlphaFoldDB" id="A0A8S3UKL0"/>
<keyword evidence="2" id="KW-1185">Reference proteome</keyword>
<sequence>MEIFVTSGCKQLILFLEKHILRPFVADRIFPAIKKDWVAFSVYIGYSKEILKLARDQRLINPFWQVLRFWTETVQVTRTYVDPLKILYKGLSKTNNSIKRGMLEWIVQNSKEFTIQEIKEYLKDKEIVGFEKFQHQLKKFKFSEDDGERSRKAVQRGFTKWCRKRYMIRLPIVGPFGVGKTCLTRRLLRKDISDVTSTNGIEILTQKCKVCLTDDTWIFSNDMRFDANQGRKSRLIKNLLIPPLKGKTKSNKTAELIYIPDMDVSEKDDKDSITNSNDNRDEITKMHFDLEITEDEKRKTPVLTNVNDSYENTDKRNSDIQDNGLAPAEVTKLIYLLTSKVGPNLKRQ</sequence>
<gene>
    <name evidence="1" type="ORF">MEDL_55154</name>
</gene>
<protein>
    <submittedName>
        <fullName evidence="1">Uncharacterized protein</fullName>
    </submittedName>
</protein>
<dbReference type="SUPFAM" id="SSF52540">
    <property type="entry name" value="P-loop containing nucleoside triphosphate hydrolases"/>
    <property type="match status" value="1"/>
</dbReference>
<dbReference type="Proteomes" id="UP000683360">
    <property type="component" value="Unassembled WGS sequence"/>
</dbReference>